<evidence type="ECO:0000259" key="5">
    <source>
        <dbReference type="PROSITE" id="PS50977"/>
    </source>
</evidence>
<proteinExistence type="predicted"/>
<sequence>MPYDKSHKEKSRNKIVQSAKDLFSRYGFKKISIGEVMKQASLTHGAFYAHFKSKEALYEACFSELLAESRQARLVKSPLSINKLKALVTNYWGLNQSTTERLGPEVVLFNESGTDNEQVRILFQRSYENVKMMLEKRIWALGRIRKVELTPDNVSDKARAIMAALVGAVTIAKMITDEQEQQRLLENAQSEILTML</sequence>
<keyword evidence="1" id="KW-0805">Transcription regulation</keyword>
<dbReference type="InterPro" id="IPR009057">
    <property type="entry name" value="Homeodomain-like_sf"/>
</dbReference>
<keyword evidence="2 4" id="KW-0238">DNA-binding</keyword>
<organism evidence="6 7">
    <name type="scientific">Vibrio tritonius</name>
    <dbReference type="NCBI Taxonomy" id="1435069"/>
    <lineage>
        <taxon>Bacteria</taxon>
        <taxon>Pseudomonadati</taxon>
        <taxon>Pseudomonadota</taxon>
        <taxon>Gammaproteobacteria</taxon>
        <taxon>Vibrionales</taxon>
        <taxon>Vibrionaceae</taxon>
        <taxon>Vibrio</taxon>
    </lineage>
</organism>
<dbReference type="Pfam" id="PF00440">
    <property type="entry name" value="TetR_N"/>
    <property type="match status" value="1"/>
</dbReference>
<keyword evidence="3" id="KW-0804">Transcription</keyword>
<dbReference type="SUPFAM" id="SSF48498">
    <property type="entry name" value="Tetracyclin repressor-like, C-terminal domain"/>
    <property type="match status" value="1"/>
</dbReference>
<protein>
    <submittedName>
        <fullName evidence="6">TetR/AcrR family transcriptional regulator</fullName>
    </submittedName>
</protein>
<dbReference type="RefSeq" id="WP_225251139.1">
    <property type="nucleotide sequence ID" value="NZ_JAIWIU010000104.1"/>
</dbReference>
<dbReference type="EMBL" id="JAIWIU010000104">
    <property type="protein sequence ID" value="MCA2017402.1"/>
    <property type="molecule type" value="Genomic_DNA"/>
</dbReference>
<keyword evidence="7" id="KW-1185">Reference proteome</keyword>
<dbReference type="InterPro" id="IPR001647">
    <property type="entry name" value="HTH_TetR"/>
</dbReference>
<comment type="caution">
    <text evidence="6">The sequence shown here is derived from an EMBL/GenBank/DDBJ whole genome shotgun (WGS) entry which is preliminary data.</text>
</comment>
<dbReference type="PANTHER" id="PTHR47506">
    <property type="entry name" value="TRANSCRIPTIONAL REGULATORY PROTEIN"/>
    <property type="match status" value="1"/>
</dbReference>
<feature type="domain" description="HTH tetR-type" evidence="5">
    <location>
        <begin position="9"/>
        <end position="69"/>
    </location>
</feature>
<dbReference type="Proteomes" id="UP001199044">
    <property type="component" value="Unassembled WGS sequence"/>
</dbReference>
<evidence type="ECO:0000256" key="2">
    <source>
        <dbReference type="ARBA" id="ARBA00023125"/>
    </source>
</evidence>
<dbReference type="PANTHER" id="PTHR47506:SF7">
    <property type="entry name" value="TRANSCRIPTIONAL REGULATORY PROTEIN"/>
    <property type="match status" value="1"/>
</dbReference>
<dbReference type="Gene3D" id="1.10.357.10">
    <property type="entry name" value="Tetracycline Repressor, domain 2"/>
    <property type="match status" value="1"/>
</dbReference>
<dbReference type="PROSITE" id="PS50977">
    <property type="entry name" value="HTH_TETR_2"/>
    <property type="match status" value="1"/>
</dbReference>
<accession>A0ABS7YNZ2</accession>
<evidence type="ECO:0000256" key="3">
    <source>
        <dbReference type="ARBA" id="ARBA00023163"/>
    </source>
</evidence>
<name>A0ABS7YNZ2_9VIBR</name>
<dbReference type="SUPFAM" id="SSF46689">
    <property type="entry name" value="Homeodomain-like"/>
    <property type="match status" value="1"/>
</dbReference>
<dbReference type="InterPro" id="IPR036271">
    <property type="entry name" value="Tet_transcr_reg_TetR-rel_C_sf"/>
</dbReference>
<gene>
    <name evidence="6" type="ORF">LDJ79_14860</name>
</gene>
<dbReference type="PROSITE" id="PS01081">
    <property type="entry name" value="HTH_TETR_1"/>
    <property type="match status" value="1"/>
</dbReference>
<dbReference type="InterPro" id="IPR023772">
    <property type="entry name" value="DNA-bd_HTH_TetR-type_CS"/>
</dbReference>
<evidence type="ECO:0000256" key="4">
    <source>
        <dbReference type="PROSITE-ProRule" id="PRU00335"/>
    </source>
</evidence>
<feature type="DNA-binding region" description="H-T-H motif" evidence="4">
    <location>
        <begin position="32"/>
        <end position="51"/>
    </location>
</feature>
<evidence type="ECO:0000313" key="6">
    <source>
        <dbReference type="EMBL" id="MCA2017402.1"/>
    </source>
</evidence>
<reference evidence="7" key="1">
    <citation type="submission" date="2023-07" db="EMBL/GenBank/DDBJ databases">
        <title>Molecular identification of indigenous halophilic bacteria isolated from red sea cost, biodegradation of synthetic dyes and assessment of degraded metabolite toxicity.</title>
        <authorList>
            <person name="Chaieb K."/>
            <person name="Altayb H.N."/>
        </authorList>
    </citation>
    <scope>NUCLEOTIDE SEQUENCE [LARGE SCALE GENOMIC DNA]</scope>
    <source>
        <strain evidence="7">K20</strain>
    </source>
</reference>
<evidence type="ECO:0000256" key="1">
    <source>
        <dbReference type="ARBA" id="ARBA00023015"/>
    </source>
</evidence>
<evidence type="ECO:0000313" key="7">
    <source>
        <dbReference type="Proteomes" id="UP001199044"/>
    </source>
</evidence>
<dbReference type="PRINTS" id="PR00455">
    <property type="entry name" value="HTHTETR"/>
</dbReference>
<dbReference type="Gene3D" id="1.10.10.60">
    <property type="entry name" value="Homeodomain-like"/>
    <property type="match status" value="1"/>
</dbReference>